<keyword evidence="3" id="KW-0378">Hydrolase</keyword>
<dbReference type="OrthoDB" id="9808166at2"/>
<dbReference type="SUPFAM" id="SSF48334">
    <property type="entry name" value="DNA repair protein MutS, domain III"/>
    <property type="match status" value="1"/>
</dbReference>
<proteinExistence type="predicted"/>
<reference evidence="8 9" key="1">
    <citation type="submission" date="2016-10" db="EMBL/GenBank/DDBJ databases">
        <authorList>
            <person name="de Groot N.N."/>
        </authorList>
    </citation>
    <scope>NUCLEOTIDE SEQUENCE [LARGE SCALE GENOMIC DNA]</scope>
    <source>
        <strain evidence="8 9">CGMCC 1.10434</strain>
    </source>
</reference>
<dbReference type="GO" id="GO:0016887">
    <property type="term" value="F:ATP hydrolysis activity"/>
    <property type="evidence" value="ECO:0007669"/>
    <property type="project" value="InterPro"/>
</dbReference>
<dbReference type="Proteomes" id="UP000199300">
    <property type="component" value="Unassembled WGS sequence"/>
</dbReference>
<dbReference type="FunFam" id="3.40.50.300:FF:000830">
    <property type="entry name" value="Endonuclease MutS2"/>
    <property type="match status" value="1"/>
</dbReference>
<dbReference type="NCBIfam" id="TIGR01069">
    <property type="entry name" value="mutS2"/>
    <property type="match status" value="1"/>
</dbReference>
<dbReference type="InterPro" id="IPR005747">
    <property type="entry name" value="MutS2"/>
</dbReference>
<dbReference type="InterPro" id="IPR000432">
    <property type="entry name" value="DNA_mismatch_repair_MutS_C"/>
</dbReference>
<dbReference type="PANTHER" id="PTHR48466">
    <property type="entry name" value="OS10G0509000 PROTEIN-RELATED"/>
    <property type="match status" value="1"/>
</dbReference>
<evidence type="ECO:0000256" key="4">
    <source>
        <dbReference type="ARBA" id="ARBA00022840"/>
    </source>
</evidence>
<dbReference type="GO" id="GO:0019843">
    <property type="term" value="F:rRNA binding"/>
    <property type="evidence" value="ECO:0007669"/>
    <property type="project" value="UniProtKB-KW"/>
</dbReference>
<dbReference type="GO" id="GO:0006298">
    <property type="term" value="P:mismatch repair"/>
    <property type="evidence" value="ECO:0007669"/>
    <property type="project" value="InterPro"/>
</dbReference>
<dbReference type="PROSITE" id="PS00486">
    <property type="entry name" value="DNA_MISMATCH_REPAIR_2"/>
    <property type="match status" value="1"/>
</dbReference>
<evidence type="ECO:0000256" key="5">
    <source>
        <dbReference type="ARBA" id="ARBA00022884"/>
    </source>
</evidence>
<dbReference type="Pfam" id="PF00488">
    <property type="entry name" value="MutS_V"/>
    <property type="match status" value="1"/>
</dbReference>
<accession>A0A1H8KBS8</accession>
<evidence type="ECO:0000256" key="3">
    <source>
        <dbReference type="ARBA" id="ARBA00022801"/>
    </source>
</evidence>
<organism evidence="8 9">
    <name type="scientific">Amphibacillus marinus</name>
    <dbReference type="NCBI Taxonomy" id="872970"/>
    <lineage>
        <taxon>Bacteria</taxon>
        <taxon>Bacillati</taxon>
        <taxon>Bacillota</taxon>
        <taxon>Bacilli</taxon>
        <taxon>Bacillales</taxon>
        <taxon>Bacillaceae</taxon>
        <taxon>Amphibacillus</taxon>
    </lineage>
</organism>
<dbReference type="EMBL" id="FODJ01000002">
    <property type="protein sequence ID" value="SEN90384.1"/>
    <property type="molecule type" value="Genomic_DNA"/>
</dbReference>
<dbReference type="GO" id="GO:0045910">
    <property type="term" value="P:negative regulation of DNA recombination"/>
    <property type="evidence" value="ECO:0007669"/>
    <property type="project" value="InterPro"/>
</dbReference>
<dbReference type="GO" id="GO:0140664">
    <property type="term" value="F:ATP-dependent DNA damage sensor activity"/>
    <property type="evidence" value="ECO:0007669"/>
    <property type="project" value="InterPro"/>
</dbReference>
<dbReference type="SMART" id="SM00534">
    <property type="entry name" value="MUTSac"/>
    <property type="match status" value="1"/>
</dbReference>
<dbReference type="AlphaFoldDB" id="A0A1H8KBS8"/>
<evidence type="ECO:0000256" key="6">
    <source>
        <dbReference type="ARBA" id="ARBA00023125"/>
    </source>
</evidence>
<evidence type="ECO:0000313" key="9">
    <source>
        <dbReference type="Proteomes" id="UP000199300"/>
    </source>
</evidence>
<gene>
    <name evidence="8" type="ORF">SAMN04488134_102239</name>
</gene>
<sequence length="641" mass="71517">MQAGDLAMLGYNEVVQELSKYAHTERAKQALLDLKPSMNKNWMVQSMNEIEEAIAILQQSASVPIHTVDELTTMLKQAAKGIFIRADQMERVLSFLDHCRKLSSFMKKQEWRAPIISSFVYSVEEFSELEAQINKAIRHGQVDDYASKDLSYLRRQKGVLTDRLKGRITQMAKGSKYATFLQERTVTERSGHYVLAVKKEYRHKVKGTILDQSASGATLFIEPAELGGIQEEINLLQLSEQAEVERILFEVTAAIMEREHAIKTAIEVMYNYDLIFAKAKYCREINGTKPRFSDQHKIRLVDARHPALGANAVPLSVTFGQHDHALVITGPNTGGKTVTIKTIGLLTVMAQSGLLIPAEHGSELTIFQHVFVDIGDGQSIVDNLSTFSSRLVSIIDILQQANDHSLVLLDELGSGTDPGEGMGLAIAILKQLFNKGATILATTHYSEVKSFADQAEGFINAAMAFDLDTLKPTYQLLLGETGQSQAFEIALKLGLHPALIEQAHILTYGDQGDYHSRCSELELKSESFARQVATNRYAGKKKRKAADQVALFSQGDNVTIQATDETAIVYQGPDQLGNYIVQVKGEKLSINHKRLKLTIAAEELYPPGYDFDIIFKSKAYRKIKKDQGRKYLEDVWLEDED</sequence>
<keyword evidence="9" id="KW-1185">Reference proteome</keyword>
<feature type="domain" description="DNA mismatch repair proteins mutS family" evidence="7">
    <location>
        <begin position="405"/>
        <end position="421"/>
    </location>
</feature>
<keyword evidence="5" id="KW-0694">RNA-binding</keyword>
<dbReference type="RefSeq" id="WP_091495498.1">
    <property type="nucleotide sequence ID" value="NZ_FODJ01000002.1"/>
</dbReference>
<dbReference type="SMART" id="SM00533">
    <property type="entry name" value="MUTSd"/>
    <property type="match status" value="1"/>
</dbReference>
<dbReference type="PIRSF" id="PIRSF005814">
    <property type="entry name" value="MutS_YshD"/>
    <property type="match status" value="1"/>
</dbReference>
<keyword evidence="1" id="KW-0699">rRNA-binding</keyword>
<dbReference type="InterPro" id="IPR007696">
    <property type="entry name" value="DNA_mismatch_repair_MutS_core"/>
</dbReference>
<dbReference type="InterPro" id="IPR027417">
    <property type="entry name" value="P-loop_NTPase"/>
</dbReference>
<evidence type="ECO:0000259" key="7">
    <source>
        <dbReference type="PROSITE" id="PS00486"/>
    </source>
</evidence>
<keyword evidence="2" id="KW-0547">Nucleotide-binding</keyword>
<dbReference type="Gene3D" id="3.40.50.300">
    <property type="entry name" value="P-loop containing nucleotide triphosphate hydrolases"/>
    <property type="match status" value="1"/>
</dbReference>
<evidence type="ECO:0000313" key="8">
    <source>
        <dbReference type="EMBL" id="SEN90384.1"/>
    </source>
</evidence>
<evidence type="ECO:0000256" key="2">
    <source>
        <dbReference type="ARBA" id="ARBA00022741"/>
    </source>
</evidence>
<keyword evidence="4" id="KW-0067">ATP-binding</keyword>
<dbReference type="GO" id="GO:0030983">
    <property type="term" value="F:mismatched DNA binding"/>
    <property type="evidence" value="ECO:0007669"/>
    <property type="project" value="InterPro"/>
</dbReference>
<dbReference type="SUPFAM" id="SSF52540">
    <property type="entry name" value="P-loop containing nucleoside triphosphate hydrolases"/>
    <property type="match status" value="1"/>
</dbReference>
<dbReference type="PANTHER" id="PTHR48466:SF2">
    <property type="entry name" value="OS10G0509000 PROTEIN"/>
    <property type="match status" value="1"/>
</dbReference>
<name>A0A1H8KBS8_9BACI</name>
<dbReference type="GO" id="GO:0005524">
    <property type="term" value="F:ATP binding"/>
    <property type="evidence" value="ECO:0007669"/>
    <property type="project" value="UniProtKB-KW"/>
</dbReference>
<protein>
    <submittedName>
        <fullName evidence="8">MutS2 family protein</fullName>
    </submittedName>
</protein>
<evidence type="ECO:0000256" key="1">
    <source>
        <dbReference type="ARBA" id="ARBA00022730"/>
    </source>
</evidence>
<dbReference type="InterPro" id="IPR036187">
    <property type="entry name" value="DNA_mismatch_repair_MutS_sf"/>
</dbReference>
<keyword evidence="6" id="KW-0238">DNA-binding</keyword>
<dbReference type="GO" id="GO:0004519">
    <property type="term" value="F:endonuclease activity"/>
    <property type="evidence" value="ECO:0007669"/>
    <property type="project" value="InterPro"/>
</dbReference>
<dbReference type="InterPro" id="IPR045076">
    <property type="entry name" value="MutS"/>
</dbReference>
<dbReference type="STRING" id="872970.SAMN04488134_102239"/>